<evidence type="ECO:0000259" key="10">
    <source>
        <dbReference type="PROSITE" id="PS50878"/>
    </source>
</evidence>
<evidence type="ECO:0000256" key="9">
    <source>
        <dbReference type="ARBA" id="ARBA00048173"/>
    </source>
</evidence>
<proteinExistence type="inferred from homology"/>
<evidence type="ECO:0000256" key="6">
    <source>
        <dbReference type="ARBA" id="ARBA00022918"/>
    </source>
</evidence>
<dbReference type="PANTHER" id="PTHR34047">
    <property type="entry name" value="NUCLEAR INTRON MATURASE 1, MITOCHONDRIAL-RELATED"/>
    <property type="match status" value="1"/>
</dbReference>
<keyword evidence="3" id="KW-0548">Nucleotidyltransferase</keyword>
<dbReference type="CDD" id="cd03487">
    <property type="entry name" value="RT_Bac_retron_II"/>
    <property type="match status" value="1"/>
</dbReference>
<protein>
    <recommendedName>
        <fullName evidence="1">RNA-directed DNA polymerase</fullName>
        <ecNumber evidence="1">2.7.7.49</ecNumber>
    </recommendedName>
</protein>
<dbReference type="InterPro" id="IPR000123">
    <property type="entry name" value="Reverse_transcriptase_msDNA"/>
</dbReference>
<dbReference type="InterPro" id="IPR051083">
    <property type="entry name" value="GrpII_Intron_Splice-Mob/Def"/>
</dbReference>
<keyword evidence="7" id="KW-0051">Antiviral defense</keyword>
<evidence type="ECO:0000256" key="8">
    <source>
        <dbReference type="ARBA" id="ARBA00034120"/>
    </source>
</evidence>
<sequence length="325" mass="36488">MRSAARLGFVAGVRASALQQMALTFDRGLGYSTLEVPKRGGGSRTVLRPVSELDHNLKLLRRGIDTLSSYSPPEWVHGFVPKRSIVTNAQAHLSKEIVLRLDLSAFFESIKKSAVREAMLRFGFSDDASTLISDCCCIHGSLPAGFSTSPTLSNMVFLPTDDALHEWAGSRTLTYTRYADDLTFSGTDITDDDCAEIARMLSSAGYAVNARKTRFMRRGGPQYVTGLYVGESDQPHVPRRMKRLLRQQAYYIAQYGYSEAQTRSSRQFTPYQLRGWINYMGTLHPELAARLRCAIFARLPQAPERPDPSDYWDDLLDELHIPDDF</sequence>
<evidence type="ECO:0000256" key="3">
    <source>
        <dbReference type="ARBA" id="ARBA00022695"/>
    </source>
</evidence>
<keyword evidence="5" id="KW-0460">Magnesium</keyword>
<dbReference type="Proteomes" id="UP000704762">
    <property type="component" value="Unassembled WGS sequence"/>
</dbReference>
<keyword evidence="6" id="KW-0695">RNA-directed DNA polymerase</keyword>
<gene>
    <name evidence="11" type="ORF">JOE57_000655</name>
</gene>
<comment type="caution">
    <text evidence="11">The sequence shown here is derived from an EMBL/GenBank/DDBJ whole genome shotgun (WGS) entry which is preliminary data.</text>
</comment>
<dbReference type="PANTHER" id="PTHR34047:SF7">
    <property type="entry name" value="RNA-DIRECTED DNA POLYMERASE"/>
    <property type="match status" value="1"/>
</dbReference>
<keyword evidence="12" id="KW-1185">Reference proteome</keyword>
<keyword evidence="4" id="KW-0479">Metal-binding</keyword>
<dbReference type="InterPro" id="IPR043502">
    <property type="entry name" value="DNA/RNA_pol_sf"/>
</dbReference>
<feature type="domain" description="Reverse transcriptase" evidence="10">
    <location>
        <begin position="17"/>
        <end position="229"/>
    </location>
</feature>
<keyword evidence="2" id="KW-0808">Transferase</keyword>
<evidence type="ECO:0000256" key="5">
    <source>
        <dbReference type="ARBA" id="ARBA00022842"/>
    </source>
</evidence>
<comment type="similarity">
    <text evidence="8">Belongs to the bacterial reverse transcriptase family.</text>
</comment>
<dbReference type="PROSITE" id="PS50878">
    <property type="entry name" value="RT_POL"/>
    <property type="match status" value="1"/>
</dbReference>
<name>A0ABS2RID5_9ACTN</name>
<evidence type="ECO:0000313" key="12">
    <source>
        <dbReference type="Proteomes" id="UP000704762"/>
    </source>
</evidence>
<dbReference type="EMBL" id="JAFBCF010000001">
    <property type="protein sequence ID" value="MBM7797734.1"/>
    <property type="molecule type" value="Genomic_DNA"/>
</dbReference>
<evidence type="ECO:0000256" key="7">
    <source>
        <dbReference type="ARBA" id="ARBA00023118"/>
    </source>
</evidence>
<dbReference type="InterPro" id="IPR000477">
    <property type="entry name" value="RT_dom"/>
</dbReference>
<organism evidence="11 12">
    <name type="scientific">Microlunatus panaciterrae</name>
    <dbReference type="NCBI Taxonomy" id="400768"/>
    <lineage>
        <taxon>Bacteria</taxon>
        <taxon>Bacillati</taxon>
        <taxon>Actinomycetota</taxon>
        <taxon>Actinomycetes</taxon>
        <taxon>Propionibacteriales</taxon>
        <taxon>Propionibacteriaceae</taxon>
        <taxon>Microlunatus</taxon>
    </lineage>
</organism>
<dbReference type="SUPFAM" id="SSF56672">
    <property type="entry name" value="DNA/RNA polymerases"/>
    <property type="match status" value="1"/>
</dbReference>
<dbReference type="EC" id="2.7.7.49" evidence="1"/>
<accession>A0ABS2RID5</accession>
<evidence type="ECO:0000256" key="2">
    <source>
        <dbReference type="ARBA" id="ARBA00022679"/>
    </source>
</evidence>
<evidence type="ECO:0000313" key="11">
    <source>
        <dbReference type="EMBL" id="MBM7797734.1"/>
    </source>
</evidence>
<evidence type="ECO:0000256" key="4">
    <source>
        <dbReference type="ARBA" id="ARBA00022723"/>
    </source>
</evidence>
<comment type="catalytic activity">
    <reaction evidence="9">
        <text>DNA(n) + a 2'-deoxyribonucleoside 5'-triphosphate = DNA(n+1) + diphosphate</text>
        <dbReference type="Rhea" id="RHEA:22508"/>
        <dbReference type="Rhea" id="RHEA-COMP:17339"/>
        <dbReference type="Rhea" id="RHEA-COMP:17340"/>
        <dbReference type="ChEBI" id="CHEBI:33019"/>
        <dbReference type="ChEBI" id="CHEBI:61560"/>
        <dbReference type="ChEBI" id="CHEBI:173112"/>
        <dbReference type="EC" id="2.7.7.49"/>
    </reaction>
</comment>
<dbReference type="PRINTS" id="PR00866">
    <property type="entry name" value="RNADNAPOLMS"/>
</dbReference>
<dbReference type="Pfam" id="PF00078">
    <property type="entry name" value="RVT_1"/>
    <property type="match status" value="1"/>
</dbReference>
<evidence type="ECO:0000256" key="1">
    <source>
        <dbReference type="ARBA" id="ARBA00012493"/>
    </source>
</evidence>
<reference evidence="11 12" key="1">
    <citation type="submission" date="2021-01" db="EMBL/GenBank/DDBJ databases">
        <title>Sequencing the genomes of 1000 actinobacteria strains.</title>
        <authorList>
            <person name="Klenk H.-P."/>
        </authorList>
    </citation>
    <scope>NUCLEOTIDE SEQUENCE [LARGE SCALE GENOMIC DNA]</scope>
    <source>
        <strain evidence="11 12">DSM 18662</strain>
    </source>
</reference>